<reference evidence="1 2" key="1">
    <citation type="submission" date="2020-08" db="EMBL/GenBank/DDBJ databases">
        <title>Genomic Encyclopedia of Type Strains, Phase IV (KMG-IV): sequencing the most valuable type-strain genomes for metagenomic binning, comparative biology and taxonomic classification.</title>
        <authorList>
            <person name="Goeker M."/>
        </authorList>
    </citation>
    <scope>NUCLEOTIDE SEQUENCE [LARGE SCALE GENOMIC DNA]</scope>
    <source>
        <strain evidence="1 2">DSM 105137</strain>
    </source>
</reference>
<evidence type="ECO:0000313" key="2">
    <source>
        <dbReference type="Proteomes" id="UP000576209"/>
    </source>
</evidence>
<proteinExistence type="predicted"/>
<keyword evidence="2" id="KW-1185">Reference proteome</keyword>
<dbReference type="Proteomes" id="UP000576209">
    <property type="component" value="Unassembled WGS sequence"/>
</dbReference>
<name>A0A840EBN3_9BACT</name>
<dbReference type="EMBL" id="JACIFF010000010">
    <property type="protein sequence ID" value="MBB4080857.1"/>
    <property type="molecule type" value="Genomic_DNA"/>
</dbReference>
<accession>A0A840EBN3</accession>
<dbReference type="AlphaFoldDB" id="A0A840EBN3"/>
<comment type="caution">
    <text evidence="1">The sequence shown here is derived from an EMBL/GenBank/DDBJ whole genome shotgun (WGS) entry which is preliminary data.</text>
</comment>
<organism evidence="1 2">
    <name type="scientific">Neolewinella aquimaris</name>
    <dbReference type="NCBI Taxonomy" id="1835722"/>
    <lineage>
        <taxon>Bacteria</taxon>
        <taxon>Pseudomonadati</taxon>
        <taxon>Bacteroidota</taxon>
        <taxon>Saprospiria</taxon>
        <taxon>Saprospirales</taxon>
        <taxon>Lewinellaceae</taxon>
        <taxon>Neolewinella</taxon>
    </lineage>
</organism>
<evidence type="ECO:0000313" key="1">
    <source>
        <dbReference type="EMBL" id="MBB4080857.1"/>
    </source>
</evidence>
<gene>
    <name evidence="1" type="ORF">GGR28_003496</name>
</gene>
<sequence>MNSSDREAYTRYRLEKARETIEVAELLIENEIGII</sequence>
<protein>
    <submittedName>
        <fullName evidence="1">Uncharacterized protein</fullName>
    </submittedName>
</protein>